<accession>A0ABQ7STA2</accession>
<evidence type="ECO:0000313" key="2">
    <source>
        <dbReference type="EMBL" id="KAH0620594.1"/>
    </source>
</evidence>
<dbReference type="EMBL" id="JAIPUX010003289">
    <property type="protein sequence ID" value="KAH0620594.1"/>
    <property type="molecule type" value="Genomic_DNA"/>
</dbReference>
<feature type="compositionally biased region" description="Polar residues" evidence="1">
    <location>
        <begin position="32"/>
        <end position="45"/>
    </location>
</feature>
<name>A0ABQ7STA2_PHRPL</name>
<feature type="compositionally biased region" description="Basic and acidic residues" evidence="1">
    <location>
        <begin position="14"/>
        <end position="31"/>
    </location>
</feature>
<gene>
    <name evidence="2" type="ORF">JD844_021230</name>
</gene>
<evidence type="ECO:0000313" key="3">
    <source>
        <dbReference type="Proteomes" id="UP000826234"/>
    </source>
</evidence>
<proteinExistence type="predicted"/>
<sequence>MDVSHTHWLQWKGWDAKEGEEISFGKEEPDNQRSTSSEQLTNQALPSEGIKEQHCLSGLDKNGKPQEHSVYVPQAKRSGAGPSAGEEGQGTNEKARRWLTQEVSEVSTDETEVEPNLSKTVIGSDLPSKGNCMNSISCQEGNLLKQASGGVMDEICSAIYEDGLEKNAHPEMNPSGEDYAKNLSQLTVKTEVDGGGNQELSAQRQVEEIQSADLKKQIVLAKESDGLTCLVDKERSESPAKEVPDRTSESAQEGTKMRSKKQDLPQPCNPEAQD</sequence>
<feature type="region of interest" description="Disordered" evidence="1">
    <location>
        <begin position="1"/>
        <end position="126"/>
    </location>
</feature>
<feature type="compositionally biased region" description="Basic and acidic residues" evidence="1">
    <location>
        <begin position="231"/>
        <end position="248"/>
    </location>
</feature>
<comment type="caution">
    <text evidence="2">The sequence shown here is derived from an EMBL/GenBank/DDBJ whole genome shotgun (WGS) entry which is preliminary data.</text>
</comment>
<organism evidence="2 3">
    <name type="scientific">Phrynosoma platyrhinos</name>
    <name type="common">Desert horned lizard</name>
    <dbReference type="NCBI Taxonomy" id="52577"/>
    <lineage>
        <taxon>Eukaryota</taxon>
        <taxon>Metazoa</taxon>
        <taxon>Chordata</taxon>
        <taxon>Craniata</taxon>
        <taxon>Vertebrata</taxon>
        <taxon>Euteleostomi</taxon>
        <taxon>Lepidosauria</taxon>
        <taxon>Squamata</taxon>
        <taxon>Bifurcata</taxon>
        <taxon>Unidentata</taxon>
        <taxon>Episquamata</taxon>
        <taxon>Toxicofera</taxon>
        <taxon>Iguania</taxon>
        <taxon>Phrynosomatidae</taxon>
        <taxon>Phrynosomatinae</taxon>
        <taxon>Phrynosoma</taxon>
    </lineage>
</organism>
<reference evidence="2 3" key="1">
    <citation type="journal article" date="2022" name="Gigascience">
        <title>A chromosome-level genome assembly and annotation of the desert horned lizard, Phrynosoma platyrhinos, provides insight into chromosomal rearrangements among reptiles.</title>
        <authorList>
            <person name="Koochekian N."/>
            <person name="Ascanio A."/>
            <person name="Farleigh K."/>
            <person name="Card D.C."/>
            <person name="Schield D.R."/>
            <person name="Castoe T.A."/>
            <person name="Jezkova T."/>
        </authorList>
    </citation>
    <scope>NUCLEOTIDE SEQUENCE [LARGE SCALE GENOMIC DNA]</scope>
    <source>
        <strain evidence="2">NK-2021</strain>
    </source>
</reference>
<evidence type="ECO:0000256" key="1">
    <source>
        <dbReference type="SAM" id="MobiDB-lite"/>
    </source>
</evidence>
<feature type="region of interest" description="Disordered" evidence="1">
    <location>
        <begin position="228"/>
        <end position="274"/>
    </location>
</feature>
<dbReference type="Proteomes" id="UP000826234">
    <property type="component" value="Unassembled WGS sequence"/>
</dbReference>
<protein>
    <submittedName>
        <fullName evidence="2">Uncharacterized protein</fullName>
    </submittedName>
</protein>
<keyword evidence="3" id="KW-1185">Reference proteome</keyword>